<feature type="domain" description="Rad50/SbcC-type AAA" evidence="5">
    <location>
        <begin position="5"/>
        <end position="234"/>
    </location>
</feature>
<keyword evidence="7" id="KW-1185">Reference proteome</keyword>
<evidence type="ECO:0000256" key="1">
    <source>
        <dbReference type="ARBA" id="ARBA00006930"/>
    </source>
</evidence>
<dbReference type="Gene3D" id="3.40.50.300">
    <property type="entry name" value="P-loop containing nucleotide triphosphate hydrolases"/>
    <property type="match status" value="2"/>
</dbReference>
<evidence type="ECO:0000313" key="7">
    <source>
        <dbReference type="Proteomes" id="UP001500880"/>
    </source>
</evidence>
<gene>
    <name evidence="6" type="primary">dndD_2</name>
    <name evidence="6" type="ORF">GCM10008986_33540</name>
</gene>
<dbReference type="Proteomes" id="UP001500880">
    <property type="component" value="Unassembled WGS sequence"/>
</dbReference>
<dbReference type="NCBIfam" id="TIGR03185">
    <property type="entry name" value="DNA_S_dndD"/>
    <property type="match status" value="1"/>
</dbReference>
<dbReference type="InterPro" id="IPR038729">
    <property type="entry name" value="Rad50/SbcC_AAA"/>
</dbReference>
<accession>A0ABN1BSF5</accession>
<dbReference type="PANTHER" id="PTHR32114">
    <property type="entry name" value="ABC TRANSPORTER ABCH.3"/>
    <property type="match status" value="1"/>
</dbReference>
<proteinExistence type="inferred from homology"/>
<name>A0ABN1BSF5_9BACI</name>
<dbReference type="InterPro" id="IPR027417">
    <property type="entry name" value="P-loop_NTPase"/>
</dbReference>
<comment type="caution">
    <text evidence="6">The sequence shown here is derived from an EMBL/GenBank/DDBJ whole genome shotgun (WGS) entry which is preliminary data.</text>
</comment>
<reference evidence="6 7" key="1">
    <citation type="journal article" date="2019" name="Int. J. Syst. Evol. Microbiol.">
        <title>The Global Catalogue of Microorganisms (GCM) 10K type strain sequencing project: providing services to taxonomists for standard genome sequencing and annotation.</title>
        <authorList>
            <consortium name="The Broad Institute Genomics Platform"/>
            <consortium name="The Broad Institute Genome Sequencing Center for Infectious Disease"/>
            <person name="Wu L."/>
            <person name="Ma J."/>
        </authorList>
    </citation>
    <scope>NUCLEOTIDE SEQUENCE [LARGE SCALE GENOMIC DNA]</scope>
    <source>
        <strain evidence="6 7">JCM 12389</strain>
    </source>
</reference>
<dbReference type="SUPFAM" id="SSF52540">
    <property type="entry name" value="P-loop containing nucleoside triphosphate hydrolases"/>
    <property type="match status" value="2"/>
</dbReference>
<feature type="coiled-coil region" evidence="4">
    <location>
        <begin position="407"/>
        <end position="478"/>
    </location>
</feature>
<comment type="subunit">
    <text evidence="2">Heterodimer of SbcC and SbcD.</text>
</comment>
<protein>
    <recommendedName>
        <fullName evidence="3">Nuclease SbcCD subunit C</fullName>
    </recommendedName>
</protein>
<evidence type="ECO:0000259" key="5">
    <source>
        <dbReference type="Pfam" id="PF13476"/>
    </source>
</evidence>
<dbReference type="RefSeq" id="WP_343843657.1">
    <property type="nucleotide sequence ID" value="NZ_BAAADO010000009.1"/>
</dbReference>
<dbReference type="InterPro" id="IPR017599">
    <property type="entry name" value="DNA_S_DndD"/>
</dbReference>
<feature type="coiled-coil region" evidence="4">
    <location>
        <begin position="189"/>
        <end position="267"/>
    </location>
</feature>
<dbReference type="PANTHER" id="PTHR32114:SF2">
    <property type="entry name" value="ABC TRANSPORTER ABCH.3"/>
    <property type="match status" value="1"/>
</dbReference>
<evidence type="ECO:0000256" key="3">
    <source>
        <dbReference type="ARBA" id="ARBA00013368"/>
    </source>
</evidence>
<dbReference type="EMBL" id="BAAADO010000009">
    <property type="protein sequence ID" value="GAA0503198.1"/>
    <property type="molecule type" value="Genomic_DNA"/>
</dbReference>
<evidence type="ECO:0000313" key="6">
    <source>
        <dbReference type="EMBL" id="GAA0503198.1"/>
    </source>
</evidence>
<evidence type="ECO:0000256" key="2">
    <source>
        <dbReference type="ARBA" id="ARBA00011322"/>
    </source>
</evidence>
<organism evidence="6 7">
    <name type="scientific">Salinibacillus aidingensis</name>
    <dbReference type="NCBI Taxonomy" id="237684"/>
    <lineage>
        <taxon>Bacteria</taxon>
        <taxon>Bacillati</taxon>
        <taxon>Bacillota</taxon>
        <taxon>Bacilli</taxon>
        <taxon>Bacillales</taxon>
        <taxon>Bacillaceae</taxon>
        <taxon>Salinibacillus</taxon>
    </lineage>
</organism>
<keyword evidence="4" id="KW-0175">Coiled coil</keyword>
<evidence type="ECO:0000256" key="4">
    <source>
        <dbReference type="SAM" id="Coils"/>
    </source>
</evidence>
<dbReference type="Pfam" id="PF13476">
    <property type="entry name" value="AAA_23"/>
    <property type="match status" value="1"/>
</dbReference>
<comment type="similarity">
    <text evidence="1">Belongs to the SMC family. SbcC subfamily.</text>
</comment>
<sequence length="669" mass="79163">MLFKKIIFENYKTYYGIQEVDLYIPKEVREEGKNIILLGGLNGAGKTTILKSILYVLFGERGMNEREYKQLQSNIINNTFFDEGGRESAVTLILERDDGEEWQLKVKWYFDSRKRVSHEERDLFVRKPGSSVNKRARILNLESYNKFIDKVIPYHAAPFFIFDGEEIKDIILRQNSKDMRDAIHKITGMEAYTQLLSDLKSLKSSYERKLSNSVSHTKLNKYNEELKEIDSTLERMESKRNKVLSKYKEFEEILNNVKKERNEKVLQNSKSRETIVKRQSKLEMELNMAKEEFSTYYKENVLNIILGNKINKLKKQIKLENEMNNKRILQENSLTPYRDFMSQLLSEEIDPPLTNSQLDQIKKIGEEIWIRENNVDSTPDNTEEIHDLSNKDYAYLTNLAIKDKVHLTNLLNKIEKIEEQLRNLEIEIRDAPETVDIEEENKKIDSLTQQIGEFKLRLKTINKRIKNEESKKSNIMNKLTRLSGKDVNLEDLQKQYELTQKTITTMGQYLTDVTNMKAQYIKEEFSKMLKQLFRKQDEFGKIEFDIDTYTIRLYNDRMQEISIQERSAGEMQMISSALIWALTKASDLSLPMVVDTPLGRLDSYHRNHLINHYYKELSDQVIILSTDTEITEEYVKLMEEHSYKQYMLDYNEEKKYTVIRDGYFEFVKD</sequence>